<dbReference type="AlphaFoldDB" id="A0A7W8QNT9"/>
<feature type="DNA-binding region" description="H-T-H motif" evidence="2">
    <location>
        <begin position="37"/>
        <end position="56"/>
    </location>
</feature>
<evidence type="ECO:0000313" key="5">
    <source>
        <dbReference type="Proteomes" id="UP000572635"/>
    </source>
</evidence>
<organism evidence="4 5">
    <name type="scientific">Nocardiopsis composta</name>
    <dbReference type="NCBI Taxonomy" id="157465"/>
    <lineage>
        <taxon>Bacteria</taxon>
        <taxon>Bacillati</taxon>
        <taxon>Actinomycetota</taxon>
        <taxon>Actinomycetes</taxon>
        <taxon>Streptosporangiales</taxon>
        <taxon>Nocardiopsidaceae</taxon>
        <taxon>Nocardiopsis</taxon>
    </lineage>
</organism>
<dbReference type="InterPro" id="IPR050109">
    <property type="entry name" value="HTH-type_TetR-like_transc_reg"/>
</dbReference>
<dbReference type="GO" id="GO:0000976">
    <property type="term" value="F:transcription cis-regulatory region binding"/>
    <property type="evidence" value="ECO:0007669"/>
    <property type="project" value="TreeGrafter"/>
</dbReference>
<dbReference type="SUPFAM" id="SSF46689">
    <property type="entry name" value="Homeodomain-like"/>
    <property type="match status" value="1"/>
</dbReference>
<proteinExistence type="predicted"/>
<sequence>MKMPAKRRGRPRNEAARSRIVQAATALFLQDGYMATTVGGIADEAGVALQTIYSAYASKVGVLAAAHDAAIAGDEPTPLLDREWAQRLPEQATVEEAWAETVRHVARATEQVAPIYAVIESAAADPDVADLLTTLRAQRYRFSSVLAERLLPLPGGDPDADPRRVADVLYATLSVASYIPLVTERGWTTEQWREWAHDTGARELFKT</sequence>
<keyword evidence="1 2" id="KW-0238">DNA-binding</keyword>
<evidence type="ECO:0000256" key="2">
    <source>
        <dbReference type="PROSITE-ProRule" id="PRU00335"/>
    </source>
</evidence>
<evidence type="ECO:0000256" key="1">
    <source>
        <dbReference type="ARBA" id="ARBA00023125"/>
    </source>
</evidence>
<evidence type="ECO:0000313" key="4">
    <source>
        <dbReference type="EMBL" id="MBB5433882.1"/>
    </source>
</evidence>
<dbReference type="InterPro" id="IPR001647">
    <property type="entry name" value="HTH_TetR"/>
</dbReference>
<dbReference type="PANTHER" id="PTHR30055:SF148">
    <property type="entry name" value="TETR-FAMILY TRANSCRIPTIONAL REGULATOR"/>
    <property type="match status" value="1"/>
</dbReference>
<dbReference type="Pfam" id="PF00440">
    <property type="entry name" value="TetR_N"/>
    <property type="match status" value="1"/>
</dbReference>
<dbReference type="Gene3D" id="1.10.357.10">
    <property type="entry name" value="Tetracycline Repressor, domain 2"/>
    <property type="match status" value="1"/>
</dbReference>
<gene>
    <name evidence="4" type="ORF">HDA36_003966</name>
</gene>
<evidence type="ECO:0000259" key="3">
    <source>
        <dbReference type="PROSITE" id="PS50977"/>
    </source>
</evidence>
<dbReference type="Proteomes" id="UP000572635">
    <property type="component" value="Unassembled WGS sequence"/>
</dbReference>
<keyword evidence="5" id="KW-1185">Reference proteome</keyword>
<dbReference type="PANTHER" id="PTHR30055">
    <property type="entry name" value="HTH-TYPE TRANSCRIPTIONAL REGULATOR RUTR"/>
    <property type="match status" value="1"/>
</dbReference>
<reference evidence="4 5" key="1">
    <citation type="submission" date="2020-08" db="EMBL/GenBank/DDBJ databases">
        <title>Sequencing the genomes of 1000 actinobacteria strains.</title>
        <authorList>
            <person name="Klenk H.-P."/>
        </authorList>
    </citation>
    <scope>NUCLEOTIDE SEQUENCE [LARGE SCALE GENOMIC DNA]</scope>
    <source>
        <strain evidence="4 5">DSM 44551</strain>
    </source>
</reference>
<feature type="domain" description="HTH tetR-type" evidence="3">
    <location>
        <begin position="14"/>
        <end position="74"/>
    </location>
</feature>
<dbReference type="PROSITE" id="PS50977">
    <property type="entry name" value="HTH_TETR_2"/>
    <property type="match status" value="1"/>
</dbReference>
<dbReference type="GO" id="GO:0003700">
    <property type="term" value="F:DNA-binding transcription factor activity"/>
    <property type="evidence" value="ECO:0007669"/>
    <property type="project" value="TreeGrafter"/>
</dbReference>
<accession>A0A7W8QNT9</accession>
<comment type="caution">
    <text evidence="4">The sequence shown here is derived from an EMBL/GenBank/DDBJ whole genome shotgun (WGS) entry which is preliminary data.</text>
</comment>
<protein>
    <submittedName>
        <fullName evidence="4">AcrR family transcriptional regulator</fullName>
    </submittedName>
</protein>
<name>A0A7W8QNT9_9ACTN</name>
<dbReference type="InterPro" id="IPR009057">
    <property type="entry name" value="Homeodomain-like_sf"/>
</dbReference>
<dbReference type="PRINTS" id="PR00455">
    <property type="entry name" value="HTHTETR"/>
</dbReference>
<dbReference type="EMBL" id="JACHDB010000001">
    <property type="protein sequence ID" value="MBB5433882.1"/>
    <property type="molecule type" value="Genomic_DNA"/>
</dbReference>